<protein>
    <recommendedName>
        <fullName evidence="5">Surface antigen</fullName>
    </recommendedName>
</protein>
<evidence type="ECO:0000313" key="4">
    <source>
        <dbReference type="Proteomes" id="UP000019114"/>
    </source>
</evidence>
<feature type="region of interest" description="Disordered" evidence="1">
    <location>
        <begin position="75"/>
        <end position="98"/>
    </location>
</feature>
<organism evidence="3 4">
    <name type="scientific">Plasmodium falciparum NF135/5.C10</name>
    <dbReference type="NCBI Taxonomy" id="1036726"/>
    <lineage>
        <taxon>Eukaryota</taxon>
        <taxon>Sar</taxon>
        <taxon>Alveolata</taxon>
        <taxon>Apicomplexa</taxon>
        <taxon>Aconoidasida</taxon>
        <taxon>Haemosporida</taxon>
        <taxon>Plasmodiidae</taxon>
        <taxon>Plasmodium</taxon>
        <taxon>Plasmodium (Laverania)</taxon>
    </lineage>
</organism>
<dbReference type="OrthoDB" id="378801at2759"/>
<dbReference type="AlphaFoldDB" id="W4IKW8"/>
<evidence type="ECO:0000256" key="1">
    <source>
        <dbReference type="SAM" id="MobiDB-lite"/>
    </source>
</evidence>
<proteinExistence type="predicted"/>
<dbReference type="NCBIfam" id="TIGR01477">
    <property type="entry name" value="RIFIN"/>
    <property type="match status" value="1"/>
</dbReference>
<feature type="signal peptide" evidence="2">
    <location>
        <begin position="1"/>
        <end position="21"/>
    </location>
</feature>
<dbReference type="Pfam" id="PF02009">
    <property type="entry name" value="RIFIN"/>
    <property type="match status" value="1"/>
</dbReference>
<evidence type="ECO:0000256" key="2">
    <source>
        <dbReference type="SAM" id="SignalP"/>
    </source>
</evidence>
<gene>
    <name evidence="3" type="ORF">PFNF135_01343</name>
</gene>
<dbReference type="Proteomes" id="UP000019114">
    <property type="component" value="Unassembled WGS sequence"/>
</dbReference>
<evidence type="ECO:0000313" key="3">
    <source>
        <dbReference type="EMBL" id="ETW44311.1"/>
    </source>
</evidence>
<keyword evidence="2" id="KW-0732">Signal</keyword>
<reference evidence="3 4" key="1">
    <citation type="submission" date="2013-02" db="EMBL/GenBank/DDBJ databases">
        <title>The Genome Annotation of Plasmodium falciparum NF135/5.C10.</title>
        <authorList>
            <consortium name="The Broad Institute Genome Sequencing Platform"/>
            <consortium name="The Broad Institute Genome Sequencing Center for Infectious Disease"/>
            <person name="Neafsey D."/>
            <person name="Hoffman S."/>
            <person name="Volkman S."/>
            <person name="Rosenthal P."/>
            <person name="Walker B."/>
            <person name="Young S.K."/>
            <person name="Zeng Q."/>
            <person name="Gargeya S."/>
            <person name="Fitzgerald M."/>
            <person name="Haas B."/>
            <person name="Abouelleil A."/>
            <person name="Allen A.W."/>
            <person name="Alvarado L."/>
            <person name="Arachchi H.M."/>
            <person name="Berlin A.M."/>
            <person name="Chapman S.B."/>
            <person name="Gainer-Dewar J."/>
            <person name="Goldberg J."/>
            <person name="Griggs A."/>
            <person name="Gujja S."/>
            <person name="Hansen M."/>
            <person name="Howarth C."/>
            <person name="Imamovic A."/>
            <person name="Ireland A."/>
            <person name="Larimer J."/>
            <person name="McCowan C."/>
            <person name="Murphy C."/>
            <person name="Pearson M."/>
            <person name="Poon T.W."/>
            <person name="Priest M."/>
            <person name="Roberts A."/>
            <person name="Saif S."/>
            <person name="Shea T."/>
            <person name="Sisk P."/>
            <person name="Sykes S."/>
            <person name="Wortman J."/>
            <person name="Nusbaum C."/>
            <person name="Birren B."/>
        </authorList>
    </citation>
    <scope>NUCLEOTIDE SEQUENCE [LARGE SCALE GENOMIC DNA]</scope>
    <source>
        <strain evidence="3 4">NF135/5.C10</strain>
    </source>
</reference>
<accession>W4IKW8</accession>
<reference evidence="3 4" key="2">
    <citation type="submission" date="2013-02" db="EMBL/GenBank/DDBJ databases">
        <title>The Genome Sequence of Plasmodium falciparum NF135/5.C10.</title>
        <authorList>
            <consortium name="The Broad Institute Genome Sequencing Platform"/>
            <consortium name="The Broad Institute Genome Sequencing Center for Infectious Disease"/>
            <person name="Neafsey D."/>
            <person name="Cheeseman I."/>
            <person name="Volkman S."/>
            <person name="Adams J."/>
            <person name="Walker B."/>
            <person name="Young S.K."/>
            <person name="Zeng Q."/>
            <person name="Gargeya S."/>
            <person name="Fitzgerald M."/>
            <person name="Haas B."/>
            <person name="Abouelleil A."/>
            <person name="Alvarado L."/>
            <person name="Arachchi H.M."/>
            <person name="Berlin A.M."/>
            <person name="Chapman S.B."/>
            <person name="Dewar J."/>
            <person name="Goldberg J."/>
            <person name="Griggs A."/>
            <person name="Gujja S."/>
            <person name="Hansen M."/>
            <person name="Howarth C."/>
            <person name="Imamovic A."/>
            <person name="Larimer J."/>
            <person name="McCowan C."/>
            <person name="Murphy C."/>
            <person name="Neiman D."/>
            <person name="Pearson M."/>
            <person name="Priest M."/>
            <person name="Roberts A."/>
            <person name="Saif S."/>
            <person name="Shea T."/>
            <person name="Sisk P."/>
            <person name="Sykes S."/>
            <person name="Wortman J."/>
            <person name="Nusbaum C."/>
            <person name="Birren B."/>
        </authorList>
    </citation>
    <scope>NUCLEOTIDE SEQUENCE [LARGE SCALE GENOMIC DNA]</scope>
    <source>
        <strain evidence="3 4">NF135/5.C10</strain>
    </source>
</reference>
<dbReference type="EMBL" id="KI926030">
    <property type="protein sequence ID" value="ETW44311.1"/>
    <property type="molecule type" value="Genomic_DNA"/>
</dbReference>
<dbReference type="InterPro" id="IPR006373">
    <property type="entry name" value="VSA_Rifin"/>
</dbReference>
<sequence length="262" mass="28959">MKLNYTKILLFFFSLNILVTLYHVNNQTNPYIKERHTPITASRVLSECDIDTSIYGNDPEMKSVKENFDRQTSERFEEYDERMKDKRQKRKEERDKNIQGIIEKDKMDKSLAEKVEKGCLRCGGGLGGVAASVGIFGSLGTYGWKVAATATVYETAKKAGIQAGIDAVIGKIKTTEAFTNIWKIELSKFINESNYNSISGLVKAIEDVVTTNGKTCPAYGTSMNRVCNAISTDSNYWLGQVAESGKQAAAAATESVKTTELG</sequence>
<evidence type="ECO:0008006" key="5">
    <source>
        <dbReference type="Google" id="ProtNLM"/>
    </source>
</evidence>
<name>W4IKW8_PLAFA</name>
<feature type="chain" id="PRO_5004842961" description="Surface antigen" evidence="2">
    <location>
        <begin position="22"/>
        <end position="262"/>
    </location>
</feature>